<dbReference type="SUPFAM" id="SSF53649">
    <property type="entry name" value="Alkaline phosphatase-like"/>
    <property type="match status" value="1"/>
</dbReference>
<accession>A0A6J6YAA9</accession>
<dbReference type="InterPro" id="IPR017850">
    <property type="entry name" value="Alkaline_phosphatase_core_sf"/>
</dbReference>
<gene>
    <name evidence="1" type="ORF">UFOPK2992_01098</name>
</gene>
<proteinExistence type="predicted"/>
<protein>
    <submittedName>
        <fullName evidence="1">Unannotated protein</fullName>
    </submittedName>
</protein>
<organism evidence="1">
    <name type="scientific">freshwater metagenome</name>
    <dbReference type="NCBI Taxonomy" id="449393"/>
    <lineage>
        <taxon>unclassified sequences</taxon>
        <taxon>metagenomes</taxon>
        <taxon>ecological metagenomes</taxon>
    </lineage>
</organism>
<reference evidence="1" key="1">
    <citation type="submission" date="2020-05" db="EMBL/GenBank/DDBJ databases">
        <authorList>
            <person name="Chiriac C."/>
            <person name="Salcher M."/>
            <person name="Ghai R."/>
            <person name="Kavagutti S V."/>
        </authorList>
    </citation>
    <scope>NUCLEOTIDE SEQUENCE</scope>
</reference>
<name>A0A6J6YAA9_9ZZZZ</name>
<sequence>MTNRRPRTKFTDADWELYNLRADPVEVNNLAADQPERVAELAAAFHQAALANQVYPLDEGSGWRWIVRPEKDAVFHESVTIWPGTPTLERIRSGVLVWQRTCVITADITMSAGNRGVLVAHGDQGGGYAVEVDGGEVWFVHNDGHGTTTRTAAGAVSAGRHRIDLTLGAPGGGRWIVALAVDGEVRFSEVERAMLWPMAPFSGIDIGIDRGSPVDWQRYLSDGSFAFSGSVHSVHYEPGELGPDASARFVDLARDLGARYE</sequence>
<dbReference type="Gene3D" id="3.30.1120.10">
    <property type="match status" value="1"/>
</dbReference>
<evidence type="ECO:0000313" key="1">
    <source>
        <dbReference type="EMBL" id="CAB4802547.1"/>
    </source>
</evidence>
<dbReference type="EMBL" id="CAFAAI010000188">
    <property type="protein sequence ID" value="CAB4802547.1"/>
    <property type="molecule type" value="Genomic_DNA"/>
</dbReference>
<dbReference type="AlphaFoldDB" id="A0A6J6YAA9"/>